<evidence type="ECO:0000256" key="7">
    <source>
        <dbReference type="ARBA" id="ARBA00022827"/>
    </source>
</evidence>
<dbReference type="InterPro" id="IPR024932">
    <property type="entry name" value="ApbE"/>
</dbReference>
<dbReference type="Pfam" id="PF02424">
    <property type="entry name" value="ApbE"/>
    <property type="match status" value="1"/>
</dbReference>
<evidence type="ECO:0000256" key="2">
    <source>
        <dbReference type="ARBA" id="ARBA00011955"/>
    </source>
</evidence>
<proteinExistence type="predicted"/>
<keyword evidence="5" id="KW-0808">Transferase</keyword>
<dbReference type="InterPro" id="IPR003374">
    <property type="entry name" value="ApbE-like_sf"/>
</dbReference>
<organism evidence="11 12">
    <name type="scientific">Nocardioides panaciterrulae</name>
    <dbReference type="NCBI Taxonomy" id="661492"/>
    <lineage>
        <taxon>Bacteria</taxon>
        <taxon>Bacillati</taxon>
        <taxon>Actinomycetota</taxon>
        <taxon>Actinomycetes</taxon>
        <taxon>Propionibacteriales</taxon>
        <taxon>Nocardioidaceae</taxon>
        <taxon>Nocardioides</taxon>
    </lineage>
</organism>
<gene>
    <name evidence="11" type="ORF">BJZ21_002825</name>
</gene>
<dbReference type="EMBL" id="JACCBG010000001">
    <property type="protein sequence ID" value="NYD42742.1"/>
    <property type="molecule type" value="Genomic_DNA"/>
</dbReference>
<dbReference type="GO" id="GO:0016740">
    <property type="term" value="F:transferase activity"/>
    <property type="evidence" value="ECO:0007669"/>
    <property type="project" value="UniProtKB-KW"/>
</dbReference>
<dbReference type="RefSeq" id="WP_179664337.1">
    <property type="nucleotide sequence ID" value="NZ_JACCBG010000001.1"/>
</dbReference>
<evidence type="ECO:0000256" key="1">
    <source>
        <dbReference type="ARBA" id="ARBA00001946"/>
    </source>
</evidence>
<dbReference type="SUPFAM" id="SSF143631">
    <property type="entry name" value="ApbE-like"/>
    <property type="match status" value="1"/>
</dbReference>
<sequence>MPAPSLTAAWRPVDTGDDTVAVAERAAIGTTARVAVWPPDDLPAALAATDDVLDALDHQASRFREDSEISWLHRRNGGLFLLSDGLAEALSVALAAARWTGGLVDPTVGEALISLGYDRDFATIDAYGREAAGPSAPVPGWRTVWLDGPMLRLPTGVRLDLGATAKALGSDRAVRAAMAATDGAGGVLVSLGGDLAVGGRPPCDGWPIQVADEPEPGASARTQSIRLVSGAVATSSTTCRRWRRADRVMHHIVDPRTGLPANGPWRTVTAGAATCADANAAATAAIVAGDLAEDWLARARVPARLVSHEGEVRHVGGWPDTDGDPIAVRSRSHVYDRASRP</sequence>
<protein>
    <recommendedName>
        <fullName evidence="3">FAD:protein FMN transferase</fullName>
        <ecNumber evidence="2">2.7.1.180</ecNumber>
    </recommendedName>
    <alternativeName>
        <fullName evidence="9">Flavin transferase</fullName>
    </alternativeName>
</protein>
<name>A0A7Y9JBF7_9ACTN</name>
<dbReference type="PANTHER" id="PTHR30040">
    <property type="entry name" value="THIAMINE BIOSYNTHESIS LIPOPROTEIN APBE"/>
    <property type="match status" value="1"/>
</dbReference>
<keyword evidence="4" id="KW-0285">Flavoprotein</keyword>
<dbReference type="Proteomes" id="UP000535511">
    <property type="component" value="Unassembled WGS sequence"/>
</dbReference>
<evidence type="ECO:0000256" key="5">
    <source>
        <dbReference type="ARBA" id="ARBA00022679"/>
    </source>
</evidence>
<keyword evidence="11" id="KW-0449">Lipoprotein</keyword>
<evidence type="ECO:0000256" key="10">
    <source>
        <dbReference type="ARBA" id="ARBA00048540"/>
    </source>
</evidence>
<accession>A0A7Y9JBF7</accession>
<dbReference type="EC" id="2.7.1.180" evidence="2"/>
<keyword evidence="8" id="KW-0460">Magnesium</keyword>
<dbReference type="AlphaFoldDB" id="A0A7Y9JBF7"/>
<keyword evidence="6" id="KW-0479">Metal-binding</keyword>
<comment type="cofactor">
    <cofactor evidence="1">
        <name>Mg(2+)</name>
        <dbReference type="ChEBI" id="CHEBI:18420"/>
    </cofactor>
</comment>
<comment type="caution">
    <text evidence="11">The sequence shown here is derived from an EMBL/GenBank/DDBJ whole genome shotgun (WGS) entry which is preliminary data.</text>
</comment>
<evidence type="ECO:0000256" key="6">
    <source>
        <dbReference type="ARBA" id="ARBA00022723"/>
    </source>
</evidence>
<dbReference type="PANTHER" id="PTHR30040:SF2">
    <property type="entry name" value="FAD:PROTEIN FMN TRANSFERASE"/>
    <property type="match status" value="1"/>
</dbReference>
<keyword evidence="12" id="KW-1185">Reference proteome</keyword>
<comment type="catalytic activity">
    <reaction evidence="10">
        <text>L-threonyl-[protein] + FAD = FMN-L-threonyl-[protein] + AMP + H(+)</text>
        <dbReference type="Rhea" id="RHEA:36847"/>
        <dbReference type="Rhea" id="RHEA-COMP:11060"/>
        <dbReference type="Rhea" id="RHEA-COMP:11061"/>
        <dbReference type="ChEBI" id="CHEBI:15378"/>
        <dbReference type="ChEBI" id="CHEBI:30013"/>
        <dbReference type="ChEBI" id="CHEBI:57692"/>
        <dbReference type="ChEBI" id="CHEBI:74257"/>
        <dbReference type="ChEBI" id="CHEBI:456215"/>
        <dbReference type="EC" id="2.7.1.180"/>
    </reaction>
</comment>
<evidence type="ECO:0000313" key="12">
    <source>
        <dbReference type="Proteomes" id="UP000535511"/>
    </source>
</evidence>
<evidence type="ECO:0000256" key="4">
    <source>
        <dbReference type="ARBA" id="ARBA00022630"/>
    </source>
</evidence>
<evidence type="ECO:0000313" key="11">
    <source>
        <dbReference type="EMBL" id="NYD42742.1"/>
    </source>
</evidence>
<evidence type="ECO:0000256" key="9">
    <source>
        <dbReference type="ARBA" id="ARBA00031306"/>
    </source>
</evidence>
<dbReference type="GO" id="GO:0046872">
    <property type="term" value="F:metal ion binding"/>
    <property type="evidence" value="ECO:0007669"/>
    <property type="project" value="UniProtKB-KW"/>
</dbReference>
<reference evidence="11 12" key="1">
    <citation type="submission" date="2020-07" db="EMBL/GenBank/DDBJ databases">
        <title>Sequencing the genomes of 1000 actinobacteria strains.</title>
        <authorList>
            <person name="Klenk H.-P."/>
        </authorList>
    </citation>
    <scope>NUCLEOTIDE SEQUENCE [LARGE SCALE GENOMIC DNA]</scope>
    <source>
        <strain evidence="11 12">DSM 21350</strain>
    </source>
</reference>
<evidence type="ECO:0000256" key="8">
    <source>
        <dbReference type="ARBA" id="ARBA00022842"/>
    </source>
</evidence>
<keyword evidence="7" id="KW-0274">FAD</keyword>
<dbReference type="Gene3D" id="3.10.520.10">
    <property type="entry name" value="ApbE-like domains"/>
    <property type="match status" value="1"/>
</dbReference>
<evidence type="ECO:0000256" key="3">
    <source>
        <dbReference type="ARBA" id="ARBA00016337"/>
    </source>
</evidence>